<evidence type="ECO:0000313" key="3">
    <source>
        <dbReference type="Proteomes" id="UP000681317"/>
    </source>
</evidence>
<keyword evidence="1" id="KW-0812">Transmembrane</keyword>
<accession>A0ABM7Q474</accession>
<keyword evidence="1" id="KW-1133">Transmembrane helix</keyword>
<organism evidence="2 3">
    <name type="scientific">Noviluteimonas caseinilytica</name>
    <dbReference type="NCBI Taxonomy" id="2675101"/>
    <lineage>
        <taxon>Bacteria</taxon>
        <taxon>Pseudomonadati</taxon>
        <taxon>Pseudomonadota</taxon>
        <taxon>Gammaproteobacteria</taxon>
        <taxon>Lysobacterales</taxon>
        <taxon>Lysobacteraceae</taxon>
        <taxon>Noviluteimonas</taxon>
    </lineage>
</organism>
<keyword evidence="1" id="KW-0472">Membrane</keyword>
<keyword evidence="3" id="KW-1185">Reference proteome</keyword>
<name>A0ABM7Q474_9GAMM</name>
<gene>
    <name evidence="2" type="ORF">LYSCAS_10930</name>
</gene>
<sequence>MHATIFTELRFWLLIVFSAVVPTWIYVALLRKRAISRATVLLFGFVLVLISGLDVYLLQSLANAAGSSPSLQDDKIFRSEVSLALYLFPVMFGGIGINIMSHILVSHLLDAEARFKRGSPEE</sequence>
<dbReference type="EMBL" id="AP024545">
    <property type="protein sequence ID" value="BCT92069.1"/>
    <property type="molecule type" value="Genomic_DNA"/>
</dbReference>
<reference evidence="2 3" key="1">
    <citation type="submission" date="2021-03" db="EMBL/GenBank/DDBJ databases">
        <title>Complete Genome Sequences of Two Lysobacter Strains Isolated from Sea Water (Lysobacter caseinilyticus) and Soil (Lysobacter helvus) in South Korea.</title>
        <authorList>
            <person name="Watanabe Y."/>
            <person name="Arakawa K."/>
        </authorList>
    </citation>
    <scope>NUCLEOTIDE SEQUENCE [LARGE SCALE GENOMIC DNA]</scope>
    <source>
        <strain evidence="2 3">KVB24</strain>
    </source>
</reference>
<feature type="transmembrane region" description="Helical" evidence="1">
    <location>
        <begin position="12"/>
        <end position="29"/>
    </location>
</feature>
<proteinExistence type="predicted"/>
<dbReference type="Proteomes" id="UP000681317">
    <property type="component" value="Chromosome"/>
</dbReference>
<protein>
    <submittedName>
        <fullName evidence="2">Uncharacterized protein</fullName>
    </submittedName>
</protein>
<feature type="transmembrane region" description="Helical" evidence="1">
    <location>
        <begin position="41"/>
        <end position="63"/>
    </location>
</feature>
<dbReference type="RefSeq" id="WP_213436506.1">
    <property type="nucleotide sequence ID" value="NZ_AP024545.1"/>
</dbReference>
<evidence type="ECO:0000313" key="2">
    <source>
        <dbReference type="EMBL" id="BCT92069.1"/>
    </source>
</evidence>
<feature type="transmembrane region" description="Helical" evidence="1">
    <location>
        <begin position="83"/>
        <end position="109"/>
    </location>
</feature>
<evidence type="ECO:0000256" key="1">
    <source>
        <dbReference type="SAM" id="Phobius"/>
    </source>
</evidence>